<feature type="modified residue" description="Phosphohistidine" evidence="9">
    <location>
        <position position="780"/>
    </location>
</feature>
<evidence type="ECO:0000256" key="4">
    <source>
        <dbReference type="ARBA" id="ARBA00022553"/>
    </source>
</evidence>
<feature type="domain" description="Histidine kinase" evidence="12">
    <location>
        <begin position="1100"/>
        <end position="1236"/>
    </location>
</feature>
<evidence type="ECO:0000256" key="5">
    <source>
        <dbReference type="ARBA" id="ARBA00022679"/>
    </source>
</evidence>
<dbReference type="InterPro" id="IPR005467">
    <property type="entry name" value="His_kinase_dom"/>
</dbReference>
<dbReference type="PANTHER" id="PTHR43395">
    <property type="entry name" value="SENSOR HISTIDINE KINASE CHEA"/>
    <property type="match status" value="1"/>
</dbReference>
<dbReference type="SUPFAM" id="SSF52172">
    <property type="entry name" value="CheY-like"/>
    <property type="match status" value="1"/>
</dbReference>
<evidence type="ECO:0000256" key="10">
    <source>
        <dbReference type="PROSITE-ProRule" id="PRU00169"/>
    </source>
</evidence>
<dbReference type="InterPro" id="IPR036061">
    <property type="entry name" value="CheW-like_dom_sf"/>
</dbReference>
<feature type="domain" description="Response regulatory" evidence="13">
    <location>
        <begin position="1393"/>
        <end position="1511"/>
    </location>
</feature>
<proteinExistence type="predicted"/>
<dbReference type="SMART" id="SM00387">
    <property type="entry name" value="HATPase_c"/>
    <property type="match status" value="1"/>
</dbReference>
<evidence type="ECO:0000313" key="16">
    <source>
        <dbReference type="Proteomes" id="UP000323708"/>
    </source>
</evidence>
<comment type="catalytic activity">
    <reaction evidence="1">
        <text>ATP + protein L-histidine = ADP + protein N-phospho-L-histidine.</text>
        <dbReference type="EC" id="2.7.13.3"/>
    </reaction>
</comment>
<dbReference type="InterPro" id="IPR051315">
    <property type="entry name" value="Bact_Chemotaxis_CheA"/>
</dbReference>
<dbReference type="SUPFAM" id="SSF47226">
    <property type="entry name" value="Histidine-containing phosphotransfer domain, HPT domain"/>
    <property type="match status" value="1"/>
</dbReference>
<dbReference type="InterPro" id="IPR008207">
    <property type="entry name" value="Sig_transdc_His_kin_Hpt_dom"/>
</dbReference>
<dbReference type="Gene3D" id="1.20.120.160">
    <property type="entry name" value="HPT domain"/>
    <property type="match status" value="1"/>
</dbReference>
<organism evidence="15 16">
    <name type="scientific">Pseudohalioglobus sediminis</name>
    <dbReference type="NCBI Taxonomy" id="2606449"/>
    <lineage>
        <taxon>Bacteria</taxon>
        <taxon>Pseudomonadati</taxon>
        <taxon>Pseudomonadota</taxon>
        <taxon>Gammaproteobacteria</taxon>
        <taxon>Cellvibrionales</taxon>
        <taxon>Halieaceae</taxon>
        <taxon>Pseudohalioglobus</taxon>
    </lineage>
</organism>
<dbReference type="InterPro" id="IPR003594">
    <property type="entry name" value="HATPase_dom"/>
</dbReference>
<dbReference type="PROSITE" id="PS50109">
    <property type="entry name" value="HIS_KIN"/>
    <property type="match status" value="1"/>
</dbReference>
<dbReference type="Gene3D" id="3.30.565.10">
    <property type="entry name" value="Histidine kinase-like ATPase, C-terminal domain"/>
    <property type="match status" value="1"/>
</dbReference>
<dbReference type="CDD" id="cd17546">
    <property type="entry name" value="REC_hyHK_CKI1_RcsC-like"/>
    <property type="match status" value="1"/>
</dbReference>
<dbReference type="GO" id="GO:0000155">
    <property type="term" value="F:phosphorelay sensor kinase activity"/>
    <property type="evidence" value="ECO:0007669"/>
    <property type="project" value="UniProtKB-ARBA"/>
</dbReference>
<dbReference type="InterPro" id="IPR001789">
    <property type="entry name" value="Sig_transdc_resp-reg_receiver"/>
</dbReference>
<evidence type="ECO:0000256" key="3">
    <source>
        <dbReference type="ARBA" id="ARBA00021495"/>
    </source>
</evidence>
<dbReference type="SMART" id="SM00448">
    <property type="entry name" value="REC"/>
    <property type="match status" value="1"/>
</dbReference>
<evidence type="ECO:0000256" key="9">
    <source>
        <dbReference type="PROSITE-ProRule" id="PRU00110"/>
    </source>
</evidence>
<dbReference type="InterPro" id="IPR004358">
    <property type="entry name" value="Sig_transdc_His_kin-like_C"/>
</dbReference>
<name>A0A5B0X7J6_9GAMM</name>
<dbReference type="Pfam" id="PF00072">
    <property type="entry name" value="Response_reg"/>
    <property type="match status" value="1"/>
</dbReference>
<keyword evidence="6" id="KW-0418">Kinase</keyword>
<dbReference type="CDD" id="cd00088">
    <property type="entry name" value="HPT"/>
    <property type="match status" value="1"/>
</dbReference>
<dbReference type="Gene3D" id="2.30.30.40">
    <property type="entry name" value="SH3 Domains"/>
    <property type="match status" value="1"/>
</dbReference>
<feature type="compositionally biased region" description="Basic and acidic residues" evidence="11">
    <location>
        <begin position="891"/>
        <end position="910"/>
    </location>
</feature>
<comment type="function">
    <text evidence="8">Involved in the transmission of sensory signals from the chemoreceptors to the flagellar motors. CheA is autophosphorylated; it can transfer its phosphate group to either CheB or CheY.</text>
</comment>
<dbReference type="SMART" id="SM00260">
    <property type="entry name" value="CheW"/>
    <property type="match status" value="1"/>
</dbReference>
<keyword evidence="16" id="KW-1185">Reference proteome</keyword>
<evidence type="ECO:0000259" key="14">
    <source>
        <dbReference type="PROSITE" id="PS50894"/>
    </source>
</evidence>
<dbReference type="Gene3D" id="3.40.50.2300">
    <property type="match status" value="1"/>
</dbReference>
<dbReference type="PROSITE" id="PS50110">
    <property type="entry name" value="RESPONSE_REGULATORY"/>
    <property type="match status" value="1"/>
</dbReference>
<dbReference type="Pfam" id="PF02518">
    <property type="entry name" value="HATPase_c"/>
    <property type="match status" value="1"/>
</dbReference>
<evidence type="ECO:0000256" key="6">
    <source>
        <dbReference type="ARBA" id="ARBA00022777"/>
    </source>
</evidence>
<evidence type="ECO:0000313" key="15">
    <source>
        <dbReference type="EMBL" id="KAA1194437.1"/>
    </source>
</evidence>
<feature type="region of interest" description="Disordered" evidence="11">
    <location>
        <begin position="162"/>
        <end position="204"/>
    </location>
</feature>
<dbReference type="FunFam" id="3.30.565.10:FF:000016">
    <property type="entry name" value="Chemotaxis protein CheA, putative"/>
    <property type="match status" value="1"/>
</dbReference>
<feature type="modified residue" description="4-aspartylphosphate" evidence="10">
    <location>
        <position position="1444"/>
    </location>
</feature>
<comment type="caution">
    <text evidence="15">The sequence shown here is derived from an EMBL/GenBank/DDBJ whole genome shotgun (WGS) entry which is preliminary data.</text>
</comment>
<feature type="region of interest" description="Disordered" evidence="11">
    <location>
        <begin position="1"/>
        <end position="26"/>
    </location>
</feature>
<gene>
    <name evidence="15" type="ORF">F0M18_03115</name>
</gene>
<evidence type="ECO:0000256" key="1">
    <source>
        <dbReference type="ARBA" id="ARBA00000085"/>
    </source>
</evidence>
<protein>
    <recommendedName>
        <fullName evidence="3">Chemotaxis protein CheA</fullName>
        <ecNumber evidence="2">2.7.13.3</ecNumber>
    </recommendedName>
</protein>
<reference evidence="15 16" key="1">
    <citation type="submission" date="2019-09" db="EMBL/GenBank/DDBJ databases">
        <authorList>
            <person name="Chen X.-Y."/>
        </authorList>
    </citation>
    <scope>NUCLEOTIDE SEQUENCE [LARGE SCALE GENOMIC DNA]</scope>
    <source>
        <strain evidence="15 16">NY5</strain>
    </source>
</reference>
<dbReference type="Pfam" id="PF01584">
    <property type="entry name" value="CheW"/>
    <property type="match status" value="1"/>
</dbReference>
<sequence length="1518" mass="162393">MHSDKENPVTSAEPLADTLESSKESTLTWLMEMDRDEPEENLFKIDGKVTETTLSAYEAEVAARPMTRGRAGADDLDTYIAEEIVLSEEGDSSAPGAGADAEDEQAAFDGLMAIEFSRHTDENGEPAIAAVDDGSDILGLADEDDIGDAYLVVKRVVREEPVAAAPESGPDLAPTTEETASVSETVEHTEAVATGADESEEEAPLEPDALVAAADEPMLPIQDAGTEEAENDDLFAQAARLSASAQEESAQEEMAQELDQLVAEDAVAAYPQEPEAAALDDDALSLSCEDSIEIESGLEQPGDSEDREIAAIEQPLADDELLADLPVADVQSYVASVDAPQGEEAFDDYLIAGSDLAAGDLELEELSLELEAPVFSVDPELESDLDLHEDFVAMEGFDDDLMVAITPRVTNFMEEVNAAVSARLVSLGRPGNAVVADVSIATDSDTRAAAAAQGYEPVVAICGSIPAALEGLDTAQLDAVMLRLADAETGETCNRLFLDEPVTEADSASTPPVLSVVEPAGFGEDIFGEDLDVASTAEAWSPENDEIDAIFDDFGSDDFAVELEDVLVDEGAISFDTDTSLETLEVVSSADELVLPVDELSLDEQAAGDLPLAAAATDAADTSAEDDSVLLQVFEEDIFEAELSEEEELQGASAEDIDKLIEDLGSEVELPGEICGVEVEAFVDTSANEELVAAEAESTEPADVAIPKVAETAEDMSWCIPQGIEFHYSSPGSGEIFAEFLDAFIEEGSSELEKLEDAVSAWEASPADEQSYTQVTRILHTIKGIAKGVGLHFYGTLIHNFETLLERMPRAASGEEHNYFRIVNAWLDAAVRGMDFVQDQRRDILSEFPGHEAEVPAQEDDIQEADAAAEVTSAEAAQPEPAPVQPAPVARPEKDQRRREEDKRLADEGARALAAQQSVRITSEKLDLLLNLSNQAQQLGVRTAQSTNRNKRATAELMGRLSSVRAHIADIADRTLFNAGAKGASRASDLDALEMDQYSELQEAANILREGVEDLADLIEVASRHNAQAEALLKQQSSVIGSIGSTIRAARVVPVSRLMPGLRRLVRTVSNDLGKDVAFRVANEVGTLDRDDYARCQTILEHMVRNALDHGIETTEERTAQGKPSVGQITVDVRMSGADSVIVLSDDGRGIDPDAMRESAIRKGLDVDAYSLSDDEARNLIFHKGFSTAQTLSQISGRGVGMDIVMSELQQMGGDIRIESEVGKGTSFHIRVPANVTVNGALLVTASDNSYAIPLGGLVAVDEVSVDDFFNAVENGDKLLMSGMECEPAYLGTLCQSGNLPDRASWRHNVPVIIAGSDARYMAIAIDDVEEALELVIRSLGAQFASVPGVAGAATTADGEAVVALDLNVLVSCFADGQGTLVAVDQPEEEKFLALVVDDSRTQRMVATSQLETVGIETATAENGAVAIDWLNTTEHLPDVILLDVEMPVKDGIQTLREIRKSARYSHIPVIMVTSRTGIKHRTMAEEAGCNGYMGKPFNFRMLIGQINELTGHRLELS</sequence>
<accession>A0A5B0X7J6</accession>
<dbReference type="Proteomes" id="UP000323708">
    <property type="component" value="Unassembled WGS sequence"/>
</dbReference>
<dbReference type="RefSeq" id="WP_149609906.1">
    <property type="nucleotide sequence ID" value="NZ_VTUX01000001.1"/>
</dbReference>
<evidence type="ECO:0000259" key="12">
    <source>
        <dbReference type="PROSITE" id="PS50109"/>
    </source>
</evidence>
<keyword evidence="7" id="KW-0902">Two-component regulatory system</keyword>
<evidence type="ECO:0000259" key="13">
    <source>
        <dbReference type="PROSITE" id="PS50110"/>
    </source>
</evidence>
<dbReference type="SUPFAM" id="SSF55874">
    <property type="entry name" value="ATPase domain of HSP90 chaperone/DNA topoisomerase II/histidine kinase"/>
    <property type="match status" value="1"/>
</dbReference>
<dbReference type="InterPro" id="IPR002545">
    <property type="entry name" value="CheW-lke_dom"/>
</dbReference>
<dbReference type="EC" id="2.7.13.3" evidence="2"/>
<evidence type="ECO:0000256" key="8">
    <source>
        <dbReference type="ARBA" id="ARBA00035100"/>
    </source>
</evidence>
<dbReference type="PANTHER" id="PTHR43395:SF8">
    <property type="entry name" value="HISTIDINE KINASE"/>
    <property type="match status" value="1"/>
</dbReference>
<feature type="region of interest" description="Disordered" evidence="11">
    <location>
        <begin position="867"/>
        <end position="911"/>
    </location>
</feature>
<dbReference type="PROSITE" id="PS50894">
    <property type="entry name" value="HPT"/>
    <property type="match status" value="1"/>
</dbReference>
<dbReference type="EMBL" id="VTUX01000001">
    <property type="protein sequence ID" value="KAA1194437.1"/>
    <property type="molecule type" value="Genomic_DNA"/>
</dbReference>
<feature type="domain" description="HPt" evidence="14">
    <location>
        <begin position="733"/>
        <end position="844"/>
    </location>
</feature>
<evidence type="ECO:0000256" key="11">
    <source>
        <dbReference type="SAM" id="MobiDB-lite"/>
    </source>
</evidence>
<dbReference type="GO" id="GO:0006935">
    <property type="term" value="P:chemotaxis"/>
    <property type="evidence" value="ECO:0007669"/>
    <property type="project" value="InterPro"/>
</dbReference>
<dbReference type="InterPro" id="IPR036890">
    <property type="entry name" value="HATPase_C_sf"/>
</dbReference>
<dbReference type="InterPro" id="IPR011006">
    <property type="entry name" value="CheY-like_superfamily"/>
</dbReference>
<keyword evidence="4 10" id="KW-0597">Phosphoprotein</keyword>
<dbReference type="Pfam" id="PF01627">
    <property type="entry name" value="Hpt"/>
    <property type="match status" value="1"/>
</dbReference>
<dbReference type="InterPro" id="IPR036641">
    <property type="entry name" value="HPT_dom_sf"/>
</dbReference>
<dbReference type="SUPFAM" id="SSF50341">
    <property type="entry name" value="CheW-like"/>
    <property type="match status" value="1"/>
</dbReference>
<evidence type="ECO:0000256" key="2">
    <source>
        <dbReference type="ARBA" id="ARBA00012438"/>
    </source>
</evidence>
<feature type="compositionally biased region" description="Low complexity" evidence="11">
    <location>
        <begin position="175"/>
        <end position="184"/>
    </location>
</feature>
<dbReference type="PRINTS" id="PR00344">
    <property type="entry name" value="BCTRLSENSOR"/>
</dbReference>
<keyword evidence="5" id="KW-0808">Transferase</keyword>
<evidence type="ECO:0000256" key="7">
    <source>
        <dbReference type="ARBA" id="ARBA00023012"/>
    </source>
</evidence>
<feature type="compositionally biased region" description="Low complexity" evidence="11">
    <location>
        <begin position="867"/>
        <end position="879"/>
    </location>
</feature>